<keyword evidence="3 4" id="KW-0964">Secreted</keyword>
<comment type="subunit">
    <text evidence="2 4">Homodimer.</text>
</comment>
<comment type="similarity">
    <text evidence="1 4">Belongs to the plant dirigent protein family.</text>
</comment>
<dbReference type="Gene3D" id="2.40.480.10">
    <property type="entry name" value="Allene oxide cyclase-like"/>
    <property type="match status" value="1"/>
</dbReference>
<name>A0A1D1YIW3_9ARAE</name>
<protein>
    <recommendedName>
        <fullName evidence="4">Dirigent protein</fullName>
    </recommendedName>
</protein>
<evidence type="ECO:0000313" key="5">
    <source>
        <dbReference type="EMBL" id="JAT54576.1"/>
    </source>
</evidence>
<dbReference type="Pfam" id="PF03018">
    <property type="entry name" value="Dirigent"/>
    <property type="match status" value="1"/>
</dbReference>
<feature type="chain" id="PRO_5008811205" description="Dirigent protein" evidence="4">
    <location>
        <begin position="32"/>
        <end position="187"/>
    </location>
</feature>
<reference evidence="5" key="1">
    <citation type="submission" date="2015-07" db="EMBL/GenBank/DDBJ databases">
        <title>Transcriptome Assembly of Anthurium amnicola.</title>
        <authorList>
            <person name="Suzuki J."/>
        </authorList>
    </citation>
    <scope>NUCLEOTIDE SEQUENCE</scope>
</reference>
<sequence>MPNMGSRHTSQKLLPAVLLVISLTALPAVMAASAKPRASTVQFYMHDRPGDTAVRVAPAAPLNFSGGPGDFVGAMFGSLYVMDNPLTAGPEANSTVVGRAQGVYAMASRSDEFSLFMALTYAFVAGPFNGSSFSVVGLNAVARDVRELPIVGGTGAFRLARGYCLARTHASQGMDAIVRYNATILHY</sequence>
<keyword evidence="4" id="KW-0732">Signal</keyword>
<evidence type="ECO:0000256" key="3">
    <source>
        <dbReference type="ARBA" id="ARBA00022525"/>
    </source>
</evidence>
<gene>
    <name evidence="5" type="primary">PI206_4</name>
    <name evidence="5" type="ORF">g.30410</name>
</gene>
<dbReference type="PANTHER" id="PTHR21495">
    <property type="entry name" value="NUCLEOPORIN-RELATED"/>
    <property type="match status" value="1"/>
</dbReference>
<comment type="subcellular location">
    <subcellularLocation>
        <location evidence="4">Secreted</location>
        <location evidence="4">Extracellular space</location>
        <location evidence="4">Apoplast</location>
    </subcellularLocation>
</comment>
<dbReference type="GO" id="GO:0048046">
    <property type="term" value="C:apoplast"/>
    <property type="evidence" value="ECO:0007669"/>
    <property type="project" value="UniProtKB-SubCell"/>
</dbReference>
<dbReference type="EMBL" id="GDJX01013360">
    <property type="protein sequence ID" value="JAT54576.1"/>
    <property type="molecule type" value="Transcribed_RNA"/>
</dbReference>
<feature type="signal peptide" evidence="4">
    <location>
        <begin position="1"/>
        <end position="31"/>
    </location>
</feature>
<evidence type="ECO:0000256" key="4">
    <source>
        <dbReference type="RuleBase" id="RU363099"/>
    </source>
</evidence>
<evidence type="ECO:0000256" key="2">
    <source>
        <dbReference type="ARBA" id="ARBA00011738"/>
    </source>
</evidence>
<dbReference type="InterPro" id="IPR004265">
    <property type="entry name" value="Dirigent"/>
</dbReference>
<comment type="function">
    <text evidence="4">Dirigent proteins impart stereoselectivity on the phenoxy radical-coupling reaction, yielding optically active lignans from two molecules of coniferyl alcohol in the biosynthesis of lignans, flavonolignans, and alkaloids and thus plays a central role in plant secondary metabolism.</text>
</comment>
<accession>A0A1D1YIW3</accession>
<dbReference type="GO" id="GO:0009699">
    <property type="term" value="P:phenylpropanoid biosynthetic process"/>
    <property type="evidence" value="ECO:0007669"/>
    <property type="project" value="UniProtKB-ARBA"/>
</dbReference>
<proteinExistence type="inferred from homology"/>
<dbReference type="InterPro" id="IPR044859">
    <property type="entry name" value="Allene_oxi_cyc_Dirigent"/>
</dbReference>
<keyword evidence="4" id="KW-0052">Apoplast</keyword>
<dbReference type="AlphaFoldDB" id="A0A1D1YIW3"/>
<evidence type="ECO:0000256" key="1">
    <source>
        <dbReference type="ARBA" id="ARBA00010746"/>
    </source>
</evidence>
<organism evidence="5">
    <name type="scientific">Anthurium amnicola</name>
    <dbReference type="NCBI Taxonomy" id="1678845"/>
    <lineage>
        <taxon>Eukaryota</taxon>
        <taxon>Viridiplantae</taxon>
        <taxon>Streptophyta</taxon>
        <taxon>Embryophyta</taxon>
        <taxon>Tracheophyta</taxon>
        <taxon>Spermatophyta</taxon>
        <taxon>Magnoliopsida</taxon>
        <taxon>Liliopsida</taxon>
        <taxon>Araceae</taxon>
        <taxon>Pothoideae</taxon>
        <taxon>Potheae</taxon>
        <taxon>Anthurium</taxon>
    </lineage>
</organism>